<organism evidence="1">
    <name type="scientific">marine sediment metagenome</name>
    <dbReference type="NCBI Taxonomy" id="412755"/>
    <lineage>
        <taxon>unclassified sequences</taxon>
        <taxon>metagenomes</taxon>
        <taxon>ecological metagenomes</taxon>
    </lineage>
</organism>
<proteinExistence type="predicted"/>
<sequence>MVPYVGTRPIPPIYREHRFSDMSVVKVIGRRDMHSGSFKAGHDERRGTKGRGKCGRNKALGVLDDLLAEKGNLKLLAAALQDEFLVDPAKFFWVRVVPILPREAAETVLTSMLGFAALTPAEAAEAMDDATSGGPTE</sequence>
<reference evidence="1" key="1">
    <citation type="journal article" date="2015" name="Nature">
        <title>Complex archaea that bridge the gap between prokaryotes and eukaryotes.</title>
        <authorList>
            <person name="Spang A."/>
            <person name="Saw J.H."/>
            <person name="Jorgensen S.L."/>
            <person name="Zaremba-Niedzwiedzka K."/>
            <person name="Martijn J."/>
            <person name="Lind A.E."/>
            <person name="van Eijk R."/>
            <person name="Schleper C."/>
            <person name="Guy L."/>
            <person name="Ettema T.J."/>
        </authorList>
    </citation>
    <scope>NUCLEOTIDE SEQUENCE</scope>
</reference>
<protein>
    <submittedName>
        <fullName evidence="1">Uncharacterized protein</fullName>
    </submittedName>
</protein>
<name>A0A0F9LQT0_9ZZZZ</name>
<comment type="caution">
    <text evidence="1">The sequence shown here is derived from an EMBL/GenBank/DDBJ whole genome shotgun (WGS) entry which is preliminary data.</text>
</comment>
<dbReference type="EMBL" id="LAZR01006812">
    <property type="protein sequence ID" value="KKM89466.1"/>
    <property type="molecule type" value="Genomic_DNA"/>
</dbReference>
<evidence type="ECO:0000313" key="1">
    <source>
        <dbReference type="EMBL" id="KKM89466.1"/>
    </source>
</evidence>
<accession>A0A0F9LQT0</accession>
<gene>
    <name evidence="1" type="ORF">LCGC14_1248350</name>
</gene>
<dbReference type="AlphaFoldDB" id="A0A0F9LQT0"/>